<name>A0A4D4L5V5_STRVO</name>
<evidence type="ECO:0000313" key="2">
    <source>
        <dbReference type="EMBL" id="GDY55774.1"/>
    </source>
</evidence>
<sequence length="245" mass="26317">MRDGGPHQGGGGAGAVGRRGQLTGQRRVGGVVEQPAGLVQQLTDRDGPAVVAVAAHQPREVFLHRVAEAEPPLGGKTQRHRRDDGLGEAARPEAVVPVDPASGADVRDPRGEVPRAAALPADEHRGPRRVALGRQPPYGGAQDTVTAALGARARARARPRVRVPARFRGRRVPARLRGRRAAAGQDEREGGGERHGGRHTAPPVPSYGGDGHDTDLRFLRTPRWSQVPRWPPRRAPDPRRFRVRG</sequence>
<feature type="region of interest" description="Disordered" evidence="1">
    <location>
        <begin position="1"/>
        <end position="29"/>
    </location>
</feature>
<feature type="compositionally biased region" description="Basic residues" evidence="1">
    <location>
        <begin position="153"/>
        <end position="180"/>
    </location>
</feature>
<dbReference type="AlphaFoldDB" id="A0A4D4L5V5"/>
<evidence type="ECO:0000313" key="3">
    <source>
        <dbReference type="Proteomes" id="UP000301309"/>
    </source>
</evidence>
<comment type="caution">
    <text evidence="2">The sequence shown here is derived from an EMBL/GenBank/DDBJ whole genome shotgun (WGS) entry which is preliminary data.</text>
</comment>
<keyword evidence="3" id="KW-1185">Reference proteome</keyword>
<reference evidence="2 3" key="1">
    <citation type="journal article" date="2020" name="Int. J. Syst. Evol. Microbiol.">
        <title>Reclassification of Streptomyces castelarensis and Streptomyces sporoclivatus as later heterotypic synonyms of Streptomyces antimycoticus.</title>
        <authorList>
            <person name="Komaki H."/>
            <person name="Tamura T."/>
        </authorList>
    </citation>
    <scope>NUCLEOTIDE SEQUENCE [LARGE SCALE GENOMIC DNA]</scope>
    <source>
        <strain evidence="2 3">NBRC 13459</strain>
    </source>
</reference>
<dbReference type="Proteomes" id="UP000301309">
    <property type="component" value="Unassembled WGS sequence"/>
</dbReference>
<gene>
    <name evidence="2" type="ORF">SVIO_063970</name>
</gene>
<accession>A0A4D4L5V5</accession>
<evidence type="ECO:0000256" key="1">
    <source>
        <dbReference type="SAM" id="MobiDB-lite"/>
    </source>
</evidence>
<proteinExistence type="predicted"/>
<organism evidence="2 3">
    <name type="scientific">Streptomyces violaceusniger</name>
    <dbReference type="NCBI Taxonomy" id="68280"/>
    <lineage>
        <taxon>Bacteria</taxon>
        <taxon>Bacillati</taxon>
        <taxon>Actinomycetota</taxon>
        <taxon>Actinomycetes</taxon>
        <taxon>Kitasatosporales</taxon>
        <taxon>Streptomycetaceae</taxon>
        <taxon>Streptomyces</taxon>
        <taxon>Streptomyces violaceusniger group</taxon>
    </lineage>
</organism>
<feature type="region of interest" description="Disordered" evidence="1">
    <location>
        <begin position="65"/>
        <end position="245"/>
    </location>
</feature>
<feature type="compositionally biased region" description="Basic and acidic residues" evidence="1">
    <location>
        <begin position="234"/>
        <end position="245"/>
    </location>
</feature>
<feature type="compositionally biased region" description="Basic and acidic residues" evidence="1">
    <location>
        <begin position="185"/>
        <end position="195"/>
    </location>
</feature>
<feature type="compositionally biased region" description="Gly residues" evidence="1">
    <location>
        <begin position="1"/>
        <end position="17"/>
    </location>
</feature>
<protein>
    <submittedName>
        <fullName evidence="2">Uncharacterized protein</fullName>
    </submittedName>
</protein>
<dbReference type="EMBL" id="BJHW01000001">
    <property type="protein sequence ID" value="GDY55774.1"/>
    <property type="molecule type" value="Genomic_DNA"/>
</dbReference>